<keyword evidence="1 2" id="KW-0728">SH3 domain</keyword>
<feature type="region of interest" description="Disordered" evidence="4">
    <location>
        <begin position="111"/>
        <end position="171"/>
    </location>
</feature>
<feature type="compositionally biased region" description="Low complexity" evidence="4">
    <location>
        <begin position="133"/>
        <end position="161"/>
    </location>
</feature>
<evidence type="ECO:0000259" key="5">
    <source>
        <dbReference type="PROSITE" id="PS50002"/>
    </source>
</evidence>
<name>A0A6A4WZT4_AMPAM</name>
<dbReference type="OrthoDB" id="6382826at2759"/>
<feature type="compositionally biased region" description="Gly residues" evidence="4">
    <location>
        <begin position="507"/>
        <end position="530"/>
    </location>
</feature>
<dbReference type="PANTHER" id="PTHR12301:SF10">
    <property type="match status" value="1"/>
</dbReference>
<evidence type="ECO:0000313" key="7">
    <source>
        <dbReference type="Proteomes" id="UP000440578"/>
    </source>
</evidence>
<dbReference type="SMART" id="SM00326">
    <property type="entry name" value="SH3"/>
    <property type="match status" value="1"/>
</dbReference>
<feature type="region of interest" description="Disordered" evidence="4">
    <location>
        <begin position="495"/>
        <end position="598"/>
    </location>
</feature>
<dbReference type="Gene3D" id="2.30.30.40">
    <property type="entry name" value="SH3 Domains"/>
    <property type="match status" value="1"/>
</dbReference>
<keyword evidence="3" id="KW-0193">Cuticle</keyword>
<dbReference type="InterPro" id="IPR036028">
    <property type="entry name" value="SH3-like_dom_sf"/>
</dbReference>
<dbReference type="SUPFAM" id="SSF50044">
    <property type="entry name" value="SH3-domain"/>
    <property type="match status" value="1"/>
</dbReference>
<organism evidence="6 7">
    <name type="scientific">Amphibalanus amphitrite</name>
    <name type="common">Striped barnacle</name>
    <name type="synonym">Balanus amphitrite</name>
    <dbReference type="NCBI Taxonomy" id="1232801"/>
    <lineage>
        <taxon>Eukaryota</taxon>
        <taxon>Metazoa</taxon>
        <taxon>Ecdysozoa</taxon>
        <taxon>Arthropoda</taxon>
        <taxon>Crustacea</taxon>
        <taxon>Multicrustacea</taxon>
        <taxon>Cirripedia</taxon>
        <taxon>Thoracica</taxon>
        <taxon>Thoracicalcarea</taxon>
        <taxon>Balanomorpha</taxon>
        <taxon>Balanoidea</taxon>
        <taxon>Balanidae</taxon>
        <taxon>Amphibalaninae</taxon>
        <taxon>Amphibalanus</taxon>
    </lineage>
</organism>
<reference evidence="6 7" key="1">
    <citation type="submission" date="2019-07" db="EMBL/GenBank/DDBJ databases">
        <title>Draft genome assembly of a fouling barnacle, Amphibalanus amphitrite (Darwin, 1854): The first reference genome for Thecostraca.</title>
        <authorList>
            <person name="Kim W."/>
        </authorList>
    </citation>
    <scope>NUCLEOTIDE SEQUENCE [LARGE SCALE GENOMIC DNA]</scope>
    <source>
        <strain evidence="6">SNU_AA5</strain>
        <tissue evidence="6">Soma without cirri and trophi</tissue>
    </source>
</reference>
<feature type="region of interest" description="Disordered" evidence="4">
    <location>
        <begin position="32"/>
        <end position="60"/>
    </location>
</feature>
<feature type="region of interest" description="Disordered" evidence="4">
    <location>
        <begin position="73"/>
        <end position="94"/>
    </location>
</feature>
<sequence>MQSVFTKDETLMSHIGRTPQAVRTFMLNKARKIRRSRSASQGRSQQRTLSEDPDMGPDDVIIDSSVPHAAHIAFQPPTQTGVIQDSERSGRRLSSLVHGVQSLKRRLAARQLTASDSERRLHRASVDSRSSDGSELSSSGSEPVMVGSNRSSLLSNMSSSSEDSDAVSYRGPTVGRARARVDYVPSPYDREALRFSRGDIIDIISMNPSGLWRGALHGRVGTFKFINVEVLPDEVARLREAGGVLPPLKTRPVSVKHLLEELGVSYITGGPAAEGTLDCRPLLSHPPSLQSAMRCLLCVPLVLAAACAAPQGGSYGAPPPLTAAEEERAAALSGRPPLLGAGGRLGPLGGPLGPLGGPRAGRFGGPIGGRLPNGGNPPQLRPDGLLDGPGVPYSFNWAVDEPDYGNQYGHQEESDGVVTQGEYRVLLPDGRTQIVTYSVEGDSGFQATVTYEGEAQFPPPGAPGGLGGPAPFGSALGGGPLSRVPLPGAAVEDGPLGGVPIRRGRLGRGPFGRGPLGRGPLGRGPLGRGPLGPSPAGPFGGRPLRGPLSGAASGYAQGRGSYAGGPGRLFDAAGRPIPDVLDDGADAPVNTPSTSYGF</sequence>
<dbReference type="InterPro" id="IPR000618">
    <property type="entry name" value="Insect_cuticle"/>
</dbReference>
<evidence type="ECO:0000256" key="3">
    <source>
        <dbReference type="PROSITE-ProRule" id="PRU00497"/>
    </source>
</evidence>
<evidence type="ECO:0000256" key="2">
    <source>
        <dbReference type="PROSITE-ProRule" id="PRU00192"/>
    </source>
</evidence>
<dbReference type="PANTHER" id="PTHR12301">
    <property type="entry name" value="SAM-DOMAIN, SH3 AND NUCLEAR LOCALIZATION SIGNALS PROTEIN RELATED"/>
    <property type="match status" value="1"/>
</dbReference>
<comment type="caution">
    <text evidence="6">The sequence shown here is derived from an EMBL/GenBank/DDBJ whole genome shotgun (WGS) entry which is preliminary data.</text>
</comment>
<dbReference type="PROSITE" id="PS51155">
    <property type="entry name" value="CHIT_BIND_RR_2"/>
    <property type="match status" value="1"/>
</dbReference>
<dbReference type="Pfam" id="PF07653">
    <property type="entry name" value="SH3_2"/>
    <property type="match status" value="1"/>
</dbReference>
<dbReference type="InterPro" id="IPR051725">
    <property type="entry name" value="SAM-SH3_domain_protein"/>
</dbReference>
<dbReference type="PROSITE" id="PS50002">
    <property type="entry name" value="SH3"/>
    <property type="match status" value="1"/>
</dbReference>
<protein>
    <submittedName>
        <fullName evidence="6">SAM and SH3 domain-containing protein 3</fullName>
    </submittedName>
</protein>
<dbReference type="Pfam" id="PF00379">
    <property type="entry name" value="Chitin_bind_4"/>
    <property type="match status" value="1"/>
</dbReference>
<dbReference type="GO" id="GO:0042302">
    <property type="term" value="F:structural constituent of cuticle"/>
    <property type="evidence" value="ECO:0007669"/>
    <property type="project" value="UniProtKB-UniRule"/>
</dbReference>
<feature type="compositionally biased region" description="Basic and acidic residues" evidence="4">
    <location>
        <begin position="116"/>
        <end position="132"/>
    </location>
</feature>
<dbReference type="EMBL" id="VIIS01000165">
    <property type="protein sequence ID" value="KAF0312505.1"/>
    <property type="molecule type" value="Genomic_DNA"/>
</dbReference>
<keyword evidence="7" id="KW-1185">Reference proteome</keyword>
<evidence type="ECO:0000313" key="6">
    <source>
        <dbReference type="EMBL" id="KAF0312505.1"/>
    </source>
</evidence>
<proteinExistence type="predicted"/>
<feature type="compositionally biased region" description="Low complexity" evidence="4">
    <location>
        <begin position="541"/>
        <end position="551"/>
    </location>
</feature>
<gene>
    <name evidence="6" type="primary">SASH3_0</name>
    <name evidence="6" type="ORF">FJT64_016755</name>
</gene>
<dbReference type="InterPro" id="IPR001452">
    <property type="entry name" value="SH3_domain"/>
</dbReference>
<dbReference type="AlphaFoldDB" id="A0A6A4WZT4"/>
<evidence type="ECO:0000256" key="1">
    <source>
        <dbReference type="ARBA" id="ARBA00022443"/>
    </source>
</evidence>
<feature type="compositionally biased region" description="Acidic residues" evidence="4">
    <location>
        <begin position="51"/>
        <end position="60"/>
    </location>
</feature>
<dbReference type="Proteomes" id="UP000440578">
    <property type="component" value="Unassembled WGS sequence"/>
</dbReference>
<accession>A0A6A4WZT4</accession>
<evidence type="ECO:0000256" key="4">
    <source>
        <dbReference type="SAM" id="MobiDB-lite"/>
    </source>
</evidence>
<feature type="compositionally biased region" description="Low complexity" evidence="4">
    <location>
        <begin position="38"/>
        <end position="47"/>
    </location>
</feature>
<feature type="domain" description="SH3" evidence="5">
    <location>
        <begin position="172"/>
        <end position="233"/>
    </location>
</feature>